<dbReference type="CDD" id="cd16390">
    <property type="entry name" value="ParB_N_Srx_like"/>
    <property type="match status" value="1"/>
</dbReference>
<feature type="chain" id="PRO_5030581447" evidence="1">
    <location>
        <begin position="23"/>
        <end position="306"/>
    </location>
</feature>
<reference evidence="2 3" key="1">
    <citation type="submission" date="2020-01" db="EMBL/GenBank/DDBJ databases">
        <title>Whole genome and functional gene identification of agarase of Vibrio HN897.</title>
        <authorList>
            <person name="Liu Y."/>
            <person name="Zhao Z."/>
        </authorList>
    </citation>
    <scope>NUCLEOTIDE SEQUENCE [LARGE SCALE GENOMIC DNA]</scope>
    <source>
        <strain evidence="2 3">HN897</strain>
    </source>
</reference>
<dbReference type="Gene3D" id="3.90.1530.10">
    <property type="entry name" value="Conserved hypothetical protein from pyrococcus furiosus pfu- 392566-001, ParB domain"/>
    <property type="match status" value="1"/>
</dbReference>
<feature type="signal peptide" evidence="1">
    <location>
        <begin position="1"/>
        <end position="22"/>
    </location>
</feature>
<dbReference type="InterPro" id="IPR036086">
    <property type="entry name" value="ParB/Sulfiredoxin_sf"/>
</dbReference>
<accession>A0A7Z2YG40</accession>
<keyword evidence="3" id="KW-1185">Reference proteome</keyword>
<dbReference type="AlphaFoldDB" id="A0A7Z2YG40"/>
<dbReference type="EMBL" id="CP047476">
    <property type="protein sequence ID" value="QIA65809.1"/>
    <property type="molecule type" value="Genomic_DNA"/>
</dbReference>
<evidence type="ECO:0000313" key="3">
    <source>
        <dbReference type="Proteomes" id="UP000464262"/>
    </source>
</evidence>
<proteinExistence type="predicted"/>
<dbReference type="Proteomes" id="UP000464262">
    <property type="component" value="Chromosome 2"/>
</dbReference>
<evidence type="ECO:0000256" key="1">
    <source>
        <dbReference type="SAM" id="SignalP"/>
    </source>
</evidence>
<evidence type="ECO:0000313" key="2">
    <source>
        <dbReference type="EMBL" id="QIA65809.1"/>
    </source>
</evidence>
<organism evidence="2 3">
    <name type="scientific">Vibrio astriarenae</name>
    <dbReference type="NCBI Taxonomy" id="1481923"/>
    <lineage>
        <taxon>Bacteria</taxon>
        <taxon>Pseudomonadati</taxon>
        <taxon>Pseudomonadota</taxon>
        <taxon>Gammaproteobacteria</taxon>
        <taxon>Vibrionales</taxon>
        <taxon>Vibrionaceae</taxon>
        <taxon>Vibrio</taxon>
    </lineage>
</organism>
<name>A0A7Z2YG40_9VIBR</name>
<sequence length="306" mass="34583">MLKAISFALSASALLAMPNAFAAEVAQGDVIQIQLNQVIPTQPSVGYDQVFYKLGRFEHDKKKLFDEICEANGQRGLESFDKQSSNAHDAATFECKEAVGERQKDMKTIVIAPNGDYYLTDGHHTFNVFWTMPEGGADFPVHVVVDKDYRNLDSMDSFWDAMIADGNTWLFDSEGKQILPTGLPESLGLDNFENDSYRSLMYFSRDVGWDKPKQPVPFLEFYWSKEVRQKVDLNEYDLDTKAGYTQAITDVSNFLLSLDTNNVGGSNKSAKEMGQFDSFQQKGLDKLLREEKGKVTYMINYKTAQN</sequence>
<dbReference type="SUPFAM" id="SSF110849">
    <property type="entry name" value="ParB/Sulfiredoxin"/>
    <property type="match status" value="1"/>
</dbReference>
<keyword evidence="1" id="KW-0732">Signal</keyword>
<dbReference type="KEGG" id="vas:GT360_20040"/>
<dbReference type="InterPro" id="IPR014956">
    <property type="entry name" value="ParBc_2"/>
</dbReference>
<dbReference type="RefSeq" id="WP_164650707.1">
    <property type="nucleotide sequence ID" value="NZ_CP047476.1"/>
</dbReference>
<protein>
    <submittedName>
        <fullName evidence="2">Chromosome partitioning protein ParB</fullName>
    </submittedName>
</protein>
<dbReference type="Pfam" id="PF08857">
    <property type="entry name" value="ParBc_2"/>
    <property type="match status" value="1"/>
</dbReference>
<gene>
    <name evidence="2" type="ORF">GT360_20040</name>
</gene>